<keyword evidence="3" id="KW-1185">Reference proteome</keyword>
<evidence type="ECO:0000256" key="1">
    <source>
        <dbReference type="SAM" id="Coils"/>
    </source>
</evidence>
<keyword evidence="1" id="KW-0175">Coiled coil</keyword>
<sequence length="82" mass="9590">MKMRVCQNCEKHVGSNGFCTDCMSYDYVKSVCRPKPKKIFKPKNKPKKPKESAEAHFKRTERLIEEAEILLRKSEAQRKSSK</sequence>
<organism evidence="2 3">
    <name type="scientific">Methanohalophilus portucalensis FDF-1</name>
    <dbReference type="NCBI Taxonomy" id="523843"/>
    <lineage>
        <taxon>Archaea</taxon>
        <taxon>Methanobacteriati</taxon>
        <taxon>Methanobacteriota</taxon>
        <taxon>Stenosarchaea group</taxon>
        <taxon>Methanomicrobia</taxon>
        <taxon>Methanosarcinales</taxon>
        <taxon>Methanosarcinaceae</taxon>
        <taxon>Methanohalophilus</taxon>
    </lineage>
</organism>
<evidence type="ECO:0000313" key="2">
    <source>
        <dbReference type="EMBL" id="SMH36873.1"/>
    </source>
</evidence>
<feature type="coiled-coil region" evidence="1">
    <location>
        <begin position="50"/>
        <end position="77"/>
    </location>
</feature>
<dbReference type="EMBL" id="FXBN01000002">
    <property type="protein sequence ID" value="SMH36873.1"/>
    <property type="molecule type" value="Genomic_DNA"/>
</dbReference>
<evidence type="ECO:0000313" key="3">
    <source>
        <dbReference type="Proteomes" id="UP000193969"/>
    </source>
</evidence>
<accession>A0A1X7NIR5</accession>
<protein>
    <submittedName>
        <fullName evidence="2">Uncharacterized protein</fullName>
    </submittedName>
</protein>
<dbReference type="Proteomes" id="UP000193969">
    <property type="component" value="Unassembled WGS sequence"/>
</dbReference>
<gene>
    <name evidence="2" type="ORF">SAMN06264941_1100</name>
</gene>
<reference evidence="3" key="1">
    <citation type="submission" date="2017-04" db="EMBL/GenBank/DDBJ databases">
        <authorList>
            <person name="Varghese N."/>
            <person name="Submissions S."/>
        </authorList>
    </citation>
    <scope>NUCLEOTIDE SEQUENCE [LARGE SCALE GENOMIC DNA]</scope>
    <source>
        <strain evidence="3">FDF-1</strain>
    </source>
</reference>
<name>A0A1X7NIR5_9EURY</name>
<dbReference type="RefSeq" id="WP_143744161.1">
    <property type="nucleotide sequence ID" value="NZ_FXBN01000002.1"/>
</dbReference>
<dbReference type="AlphaFoldDB" id="A0A1X7NIR5"/>
<proteinExistence type="predicted"/>